<reference evidence="2" key="1">
    <citation type="journal article" date="2022" name="bioRxiv">
        <title>Sequencing and chromosome-scale assembly of the giantPleurodeles waltlgenome.</title>
        <authorList>
            <person name="Brown T."/>
            <person name="Elewa A."/>
            <person name="Iarovenko S."/>
            <person name="Subramanian E."/>
            <person name="Araus A.J."/>
            <person name="Petzold A."/>
            <person name="Susuki M."/>
            <person name="Suzuki K.-i.T."/>
            <person name="Hayashi T."/>
            <person name="Toyoda A."/>
            <person name="Oliveira C."/>
            <person name="Osipova E."/>
            <person name="Leigh N.D."/>
            <person name="Simon A."/>
            <person name="Yun M.H."/>
        </authorList>
    </citation>
    <scope>NUCLEOTIDE SEQUENCE</scope>
    <source>
        <strain evidence="2">20211129_DDA</strain>
        <tissue evidence="2">Liver</tissue>
    </source>
</reference>
<evidence type="ECO:0000313" key="3">
    <source>
        <dbReference type="Proteomes" id="UP001066276"/>
    </source>
</evidence>
<feature type="region of interest" description="Disordered" evidence="1">
    <location>
        <begin position="1"/>
        <end position="32"/>
    </location>
</feature>
<evidence type="ECO:0000256" key="1">
    <source>
        <dbReference type="SAM" id="MobiDB-lite"/>
    </source>
</evidence>
<feature type="compositionally biased region" description="Basic and acidic residues" evidence="1">
    <location>
        <begin position="1"/>
        <end position="12"/>
    </location>
</feature>
<evidence type="ECO:0000313" key="2">
    <source>
        <dbReference type="EMBL" id="KAJ1204775.1"/>
    </source>
</evidence>
<name>A0AAV7VVV5_PLEWA</name>
<comment type="caution">
    <text evidence="2">The sequence shown here is derived from an EMBL/GenBank/DDBJ whole genome shotgun (WGS) entry which is preliminary data.</text>
</comment>
<keyword evidence="3" id="KW-1185">Reference proteome</keyword>
<gene>
    <name evidence="2" type="ORF">NDU88_000213</name>
</gene>
<organism evidence="2 3">
    <name type="scientific">Pleurodeles waltl</name>
    <name type="common">Iberian ribbed newt</name>
    <dbReference type="NCBI Taxonomy" id="8319"/>
    <lineage>
        <taxon>Eukaryota</taxon>
        <taxon>Metazoa</taxon>
        <taxon>Chordata</taxon>
        <taxon>Craniata</taxon>
        <taxon>Vertebrata</taxon>
        <taxon>Euteleostomi</taxon>
        <taxon>Amphibia</taxon>
        <taxon>Batrachia</taxon>
        <taxon>Caudata</taxon>
        <taxon>Salamandroidea</taxon>
        <taxon>Salamandridae</taxon>
        <taxon>Pleurodelinae</taxon>
        <taxon>Pleurodeles</taxon>
    </lineage>
</organism>
<dbReference type="AlphaFoldDB" id="A0AAV7VVV5"/>
<accession>A0AAV7VVV5</accession>
<sequence length="173" mass="19204">MKRLSTLDKDNQTKAAQSSTRQHSEAEADPNIEVNFEDLSQEEWNELLASFSLEQEKECLTAHREHRSPALYQNCGRSPTDSSRGSLGQAEDSAWTALLRTIQSRADALTYHSAKMDAQVEILSAVATHVAGIDRRINDLISLIKRQQEATNDLTPKCCCSATLGKLSQLCNK</sequence>
<dbReference type="Proteomes" id="UP001066276">
    <property type="component" value="Chromosome 1_2"/>
</dbReference>
<protein>
    <submittedName>
        <fullName evidence="2">Uncharacterized protein</fullName>
    </submittedName>
</protein>
<dbReference type="EMBL" id="JANPWB010000002">
    <property type="protein sequence ID" value="KAJ1204775.1"/>
    <property type="molecule type" value="Genomic_DNA"/>
</dbReference>
<proteinExistence type="predicted"/>